<dbReference type="Pfam" id="PF01274">
    <property type="entry name" value="MS_TIM-barrel"/>
    <property type="match status" value="1"/>
</dbReference>
<name>A0ABW2UI51_9RHOB</name>
<dbReference type="SUPFAM" id="SSF51645">
    <property type="entry name" value="Malate synthase G"/>
    <property type="match status" value="1"/>
</dbReference>
<evidence type="ECO:0000256" key="5">
    <source>
        <dbReference type="ARBA" id="ARBA00022679"/>
    </source>
</evidence>
<keyword evidence="4" id="KW-0816">Tricarboxylic acid cycle</keyword>
<keyword evidence="11" id="KW-1185">Reference proteome</keyword>
<dbReference type="InterPro" id="IPR011076">
    <property type="entry name" value="Malate_synth_sf"/>
</dbReference>
<comment type="caution">
    <text evidence="10">The sequence shown here is derived from an EMBL/GenBank/DDBJ whole genome shotgun (WGS) entry which is preliminary data.</text>
</comment>
<dbReference type="Pfam" id="PF20656">
    <property type="entry name" value="MS_N"/>
    <property type="match status" value="1"/>
</dbReference>
<organism evidence="10 11">
    <name type="scientific">Plastorhodobacter daqingensis</name>
    <dbReference type="NCBI Taxonomy" id="1387281"/>
    <lineage>
        <taxon>Bacteria</taxon>
        <taxon>Pseudomonadati</taxon>
        <taxon>Pseudomonadota</taxon>
        <taxon>Alphaproteobacteria</taxon>
        <taxon>Rhodobacterales</taxon>
        <taxon>Paracoccaceae</taxon>
        <taxon>Plastorhodobacter</taxon>
    </lineage>
</organism>
<dbReference type="PANTHER" id="PTHR42902:SF1">
    <property type="entry name" value="MALATE SYNTHASE 1-RELATED"/>
    <property type="match status" value="1"/>
</dbReference>
<evidence type="ECO:0000313" key="10">
    <source>
        <dbReference type="EMBL" id="MFC7704359.1"/>
    </source>
</evidence>
<evidence type="ECO:0000259" key="7">
    <source>
        <dbReference type="Pfam" id="PF01274"/>
    </source>
</evidence>
<feature type="domain" description="Malate synthase N-terminal" evidence="8">
    <location>
        <begin position="19"/>
        <end position="72"/>
    </location>
</feature>
<evidence type="ECO:0000256" key="1">
    <source>
        <dbReference type="ARBA" id="ARBA00006394"/>
    </source>
</evidence>
<evidence type="ECO:0000313" key="11">
    <source>
        <dbReference type="Proteomes" id="UP001596516"/>
    </source>
</evidence>
<dbReference type="PANTHER" id="PTHR42902">
    <property type="entry name" value="MALATE SYNTHASE"/>
    <property type="match status" value="1"/>
</dbReference>
<protein>
    <recommendedName>
        <fullName evidence="2">malate synthase</fullName>
        <ecNumber evidence="2">2.3.3.9</ecNumber>
    </recommendedName>
</protein>
<gene>
    <name evidence="10" type="ORF">ACFQXB_09145</name>
</gene>
<evidence type="ECO:0000259" key="9">
    <source>
        <dbReference type="Pfam" id="PF20659"/>
    </source>
</evidence>
<dbReference type="InterPro" id="IPR048355">
    <property type="entry name" value="MS_C"/>
</dbReference>
<sequence>MSLDLSPTAAKTLLVLRDVPGAERVLTPEAIAFLGALHAAFGPQIQAVLRARFARQHGYDSGRLPGYLEETTDIRRGPWSAAPVPAPLADRRVELIGPVTRPEMIAAMSSGARSFVADFDDATAPRFDTMIAGQANLIDLCSGALAEGAPALPDAPVLFVRPRRLHLHEGNIMIDGGPIAAALFDFGLHMFHNARALADAGRGPFLCLAGIENHREARLWNSILGWAQERLELAPGAIRVTVEIDALRAAFEMDEIVWELREVITALIAAPGTYVLSYIRTLRNHAAHVLPDRAELRLDHGFLAHYGARLVKVCHRRGIHALGGVASQLAGPAATLEVLRADKLREVEMGHDGSRVSDPALVAPVRAVFDAHMPEANQIKRPRQYYRIEEQKLLEPHRGAITETGLRDSIATALECLARWLSGRGSAPAGDAPPDMSTAEICRAQLWQWVRHGATVQLDQGGTRTMTAEWFSALLQAEVGTILDRIGGGAFHRGHYASAVRLLSEAVTAEMLPDFIAVPAGDVLNALE</sequence>
<evidence type="ECO:0000256" key="2">
    <source>
        <dbReference type="ARBA" id="ARBA00012636"/>
    </source>
</evidence>
<dbReference type="EMBL" id="JBHTFQ010000004">
    <property type="protein sequence ID" value="MFC7704359.1"/>
    <property type="molecule type" value="Genomic_DNA"/>
</dbReference>
<keyword evidence="5" id="KW-0808">Transferase</keyword>
<dbReference type="InterPro" id="IPR006252">
    <property type="entry name" value="Malate_synthA"/>
</dbReference>
<dbReference type="Gene3D" id="3.20.20.360">
    <property type="entry name" value="Malate synthase, domain 3"/>
    <property type="match status" value="1"/>
</dbReference>
<reference evidence="11" key="1">
    <citation type="journal article" date="2019" name="Int. J. Syst. Evol. Microbiol.">
        <title>The Global Catalogue of Microorganisms (GCM) 10K type strain sequencing project: providing services to taxonomists for standard genome sequencing and annotation.</title>
        <authorList>
            <consortium name="The Broad Institute Genomics Platform"/>
            <consortium name="The Broad Institute Genome Sequencing Center for Infectious Disease"/>
            <person name="Wu L."/>
            <person name="Ma J."/>
        </authorList>
    </citation>
    <scope>NUCLEOTIDE SEQUENCE [LARGE SCALE GENOMIC DNA]</scope>
    <source>
        <strain evidence="11">CGMCC 1.12750</strain>
    </source>
</reference>
<dbReference type="InterPro" id="IPR044856">
    <property type="entry name" value="Malate_synth_C_sf"/>
</dbReference>
<evidence type="ECO:0000256" key="3">
    <source>
        <dbReference type="ARBA" id="ARBA00022435"/>
    </source>
</evidence>
<dbReference type="InterPro" id="IPR048356">
    <property type="entry name" value="MS_N"/>
</dbReference>
<evidence type="ECO:0000256" key="4">
    <source>
        <dbReference type="ARBA" id="ARBA00022532"/>
    </source>
</evidence>
<dbReference type="Gene3D" id="1.20.1220.12">
    <property type="entry name" value="Malate synthase, domain III"/>
    <property type="match status" value="1"/>
</dbReference>
<dbReference type="Pfam" id="PF20659">
    <property type="entry name" value="MS_C"/>
    <property type="match status" value="1"/>
</dbReference>
<dbReference type="PIRSF" id="PIRSF001363">
    <property type="entry name" value="Malate_synth"/>
    <property type="match status" value="1"/>
</dbReference>
<evidence type="ECO:0000259" key="8">
    <source>
        <dbReference type="Pfam" id="PF20656"/>
    </source>
</evidence>
<feature type="domain" description="Malate synthase C-terminal" evidence="9">
    <location>
        <begin position="401"/>
        <end position="521"/>
    </location>
</feature>
<proteinExistence type="inferred from homology"/>
<comment type="catalytic activity">
    <reaction evidence="6">
        <text>glyoxylate + acetyl-CoA + H2O = (S)-malate + CoA + H(+)</text>
        <dbReference type="Rhea" id="RHEA:18181"/>
        <dbReference type="ChEBI" id="CHEBI:15377"/>
        <dbReference type="ChEBI" id="CHEBI:15378"/>
        <dbReference type="ChEBI" id="CHEBI:15589"/>
        <dbReference type="ChEBI" id="CHEBI:36655"/>
        <dbReference type="ChEBI" id="CHEBI:57287"/>
        <dbReference type="ChEBI" id="CHEBI:57288"/>
        <dbReference type="EC" id="2.3.3.9"/>
    </reaction>
</comment>
<keyword evidence="3" id="KW-0329">Glyoxylate bypass</keyword>
<evidence type="ECO:0000256" key="6">
    <source>
        <dbReference type="ARBA" id="ARBA00047918"/>
    </source>
</evidence>
<dbReference type="EC" id="2.3.3.9" evidence="2"/>
<dbReference type="InterPro" id="IPR001465">
    <property type="entry name" value="Malate_synthase_TIM"/>
</dbReference>
<comment type="similarity">
    <text evidence="1">Belongs to the malate synthase family.</text>
</comment>
<dbReference type="RefSeq" id="WP_377402490.1">
    <property type="nucleotide sequence ID" value="NZ_JBHTFQ010000004.1"/>
</dbReference>
<dbReference type="Proteomes" id="UP001596516">
    <property type="component" value="Unassembled WGS sequence"/>
</dbReference>
<feature type="domain" description="Malate synthase TIM barrel" evidence="7">
    <location>
        <begin position="157"/>
        <end position="395"/>
    </location>
</feature>
<dbReference type="InterPro" id="IPR046363">
    <property type="entry name" value="MS_N_TIM-barrel_dom"/>
</dbReference>
<accession>A0ABW2UI51</accession>